<keyword evidence="2" id="KW-1185">Reference proteome</keyword>
<dbReference type="Proteomes" id="UP000499080">
    <property type="component" value="Unassembled WGS sequence"/>
</dbReference>
<sequence>MCDVGQLMDSYSKKLTVGCAYREECADLYYRNRNFRPDPTEKQRTIANLRESIGLVEKEISILETVEPNEKRIHAMRQGKKILLICCEEILRWEKVVVR</sequence>
<organism evidence="1 2">
    <name type="scientific">Araneus ventricosus</name>
    <name type="common">Orbweaver spider</name>
    <name type="synonym">Epeira ventricosa</name>
    <dbReference type="NCBI Taxonomy" id="182803"/>
    <lineage>
        <taxon>Eukaryota</taxon>
        <taxon>Metazoa</taxon>
        <taxon>Ecdysozoa</taxon>
        <taxon>Arthropoda</taxon>
        <taxon>Chelicerata</taxon>
        <taxon>Arachnida</taxon>
        <taxon>Araneae</taxon>
        <taxon>Araneomorphae</taxon>
        <taxon>Entelegynae</taxon>
        <taxon>Araneoidea</taxon>
        <taxon>Araneidae</taxon>
        <taxon>Araneus</taxon>
    </lineage>
</organism>
<reference evidence="1 2" key="1">
    <citation type="journal article" date="2019" name="Sci. Rep.">
        <title>Orb-weaving spider Araneus ventricosus genome elucidates the spidroin gene catalogue.</title>
        <authorList>
            <person name="Kono N."/>
            <person name="Nakamura H."/>
            <person name="Ohtoshi R."/>
            <person name="Moran D.A.P."/>
            <person name="Shinohara A."/>
            <person name="Yoshida Y."/>
            <person name="Fujiwara M."/>
            <person name="Mori M."/>
            <person name="Tomita M."/>
            <person name="Arakawa K."/>
        </authorList>
    </citation>
    <scope>NUCLEOTIDE SEQUENCE [LARGE SCALE GENOMIC DNA]</scope>
</reference>
<dbReference type="EMBL" id="BGPR01017436">
    <property type="protein sequence ID" value="GBN76152.1"/>
    <property type="molecule type" value="Genomic_DNA"/>
</dbReference>
<name>A0A4Y2RK20_ARAVE</name>
<evidence type="ECO:0000313" key="1">
    <source>
        <dbReference type="EMBL" id="GBN76152.1"/>
    </source>
</evidence>
<proteinExistence type="predicted"/>
<dbReference type="AlphaFoldDB" id="A0A4Y2RK20"/>
<protein>
    <submittedName>
        <fullName evidence="1">Uncharacterized protein</fullName>
    </submittedName>
</protein>
<evidence type="ECO:0000313" key="2">
    <source>
        <dbReference type="Proteomes" id="UP000499080"/>
    </source>
</evidence>
<accession>A0A4Y2RK20</accession>
<gene>
    <name evidence="1" type="ORF">AVEN_211369_1</name>
</gene>
<comment type="caution">
    <text evidence="1">The sequence shown here is derived from an EMBL/GenBank/DDBJ whole genome shotgun (WGS) entry which is preliminary data.</text>
</comment>